<dbReference type="RefSeq" id="WP_255391563.1">
    <property type="nucleotide sequence ID" value="NZ_CP101509.1"/>
</dbReference>
<proteinExistence type="predicted"/>
<dbReference type="Pfam" id="PF11869">
    <property type="entry name" value="DUF3389"/>
    <property type="match status" value="1"/>
</dbReference>
<reference evidence="1" key="1">
    <citation type="submission" date="2022-07" db="EMBL/GenBank/DDBJ databases">
        <title>Genome sequencing of Photobacterium atrarenae GJH2-4.</title>
        <authorList>
            <person name="Park S.-J."/>
        </authorList>
    </citation>
    <scope>NUCLEOTIDE SEQUENCE</scope>
    <source>
        <strain evidence="1">GJH2-4</strain>
    </source>
</reference>
<evidence type="ECO:0000313" key="2">
    <source>
        <dbReference type="Proteomes" id="UP001057998"/>
    </source>
</evidence>
<gene>
    <name evidence="1" type="ORF">NNL38_16680</name>
</gene>
<organism evidence="1 2">
    <name type="scientific">Photobacterium atrarenae</name>
    <dbReference type="NCBI Taxonomy" id="865757"/>
    <lineage>
        <taxon>Bacteria</taxon>
        <taxon>Pseudomonadati</taxon>
        <taxon>Pseudomonadota</taxon>
        <taxon>Gammaproteobacteria</taxon>
        <taxon>Vibrionales</taxon>
        <taxon>Vibrionaceae</taxon>
        <taxon>Photobacterium</taxon>
    </lineage>
</organism>
<accession>A0ABY5GNE8</accession>
<sequence>MNSTFSQGRIIANQRELVIRIEGQGRVTLQAMVDDIRLLGGANVVTASGSGVNWSVCLDNEAQLAELAEATGIAVESC</sequence>
<protein>
    <submittedName>
        <fullName evidence="1">DUF3389 domain-containing protein</fullName>
    </submittedName>
</protein>
<dbReference type="InterPro" id="IPR021811">
    <property type="entry name" value="DUF3389"/>
</dbReference>
<dbReference type="EMBL" id="CP101509">
    <property type="protein sequence ID" value="UTV30219.1"/>
    <property type="molecule type" value="Genomic_DNA"/>
</dbReference>
<name>A0ABY5GNE8_9GAMM</name>
<dbReference type="Proteomes" id="UP001057998">
    <property type="component" value="Chromosome 2"/>
</dbReference>
<evidence type="ECO:0000313" key="1">
    <source>
        <dbReference type="EMBL" id="UTV30219.1"/>
    </source>
</evidence>
<keyword evidence="2" id="KW-1185">Reference proteome</keyword>